<organism evidence="7 8">
    <name type="scientific">Candidatus Methylophosphatis roskildensis</name>
    <dbReference type="NCBI Taxonomy" id="2899263"/>
    <lineage>
        <taxon>Bacteria</taxon>
        <taxon>Pseudomonadati</taxon>
        <taxon>Pseudomonadota</taxon>
        <taxon>Betaproteobacteria</taxon>
        <taxon>Nitrosomonadales</taxon>
        <taxon>Sterolibacteriaceae</taxon>
        <taxon>Candidatus Methylophosphatis</taxon>
    </lineage>
</organism>
<feature type="domain" description="Calx-beta" evidence="6">
    <location>
        <begin position="732"/>
        <end position="829"/>
    </location>
</feature>
<dbReference type="GO" id="GO:0016020">
    <property type="term" value="C:membrane"/>
    <property type="evidence" value="ECO:0007669"/>
    <property type="project" value="InterPro"/>
</dbReference>
<evidence type="ECO:0000256" key="3">
    <source>
        <dbReference type="ARBA" id="ARBA00022837"/>
    </source>
</evidence>
<evidence type="ECO:0000313" key="7">
    <source>
        <dbReference type="EMBL" id="MBK6974626.1"/>
    </source>
</evidence>
<dbReference type="Pfam" id="PF03160">
    <property type="entry name" value="Calx-beta"/>
    <property type="match status" value="1"/>
</dbReference>
<feature type="compositionally biased region" description="Polar residues" evidence="5">
    <location>
        <begin position="889"/>
        <end position="905"/>
    </location>
</feature>
<accession>A0A9D7E1A2</accession>
<dbReference type="SMART" id="SM00237">
    <property type="entry name" value="Calx_beta"/>
    <property type="match status" value="1"/>
</dbReference>
<dbReference type="NCBIfam" id="NF033682">
    <property type="entry name" value="retention_LapA"/>
    <property type="match status" value="1"/>
</dbReference>
<keyword evidence="1" id="KW-0732">Signal</keyword>
<dbReference type="Proteomes" id="UP000807785">
    <property type="component" value="Unassembled WGS sequence"/>
</dbReference>
<dbReference type="InterPro" id="IPR003644">
    <property type="entry name" value="Calx_beta"/>
</dbReference>
<dbReference type="InterPro" id="IPR010221">
    <property type="entry name" value="VCBS_dom"/>
</dbReference>
<evidence type="ECO:0000313" key="8">
    <source>
        <dbReference type="Proteomes" id="UP000807785"/>
    </source>
</evidence>
<dbReference type="PANTHER" id="PTHR11878">
    <property type="entry name" value="SODIUM/CALCIUM EXCHANGER"/>
    <property type="match status" value="1"/>
</dbReference>
<dbReference type="Gene3D" id="2.60.40.2810">
    <property type="match status" value="1"/>
</dbReference>
<dbReference type="InterPro" id="IPR047777">
    <property type="entry name" value="LapA-like_RM"/>
</dbReference>
<feature type="region of interest" description="Disordered" evidence="5">
    <location>
        <begin position="416"/>
        <end position="446"/>
    </location>
</feature>
<reference evidence="7" key="1">
    <citation type="submission" date="2020-10" db="EMBL/GenBank/DDBJ databases">
        <title>Connecting structure to function with the recovery of over 1000 high-quality activated sludge metagenome-assembled genomes encoding full-length rRNA genes using long-read sequencing.</title>
        <authorList>
            <person name="Singleton C.M."/>
            <person name="Petriglieri F."/>
            <person name="Kristensen J.M."/>
            <person name="Kirkegaard R.H."/>
            <person name="Michaelsen T.Y."/>
            <person name="Andersen M.H."/>
            <person name="Karst S.M."/>
            <person name="Dueholm M.S."/>
            <person name="Nielsen P.H."/>
            <person name="Albertsen M."/>
        </authorList>
    </citation>
    <scope>NUCLEOTIDE SEQUENCE</scope>
    <source>
        <strain evidence="7">Bjer_18-Q3-R1-45_BAT3C.347</strain>
    </source>
</reference>
<evidence type="ECO:0000259" key="6">
    <source>
        <dbReference type="SMART" id="SM00237"/>
    </source>
</evidence>
<sequence length="949" mass="94981">MAQANVVAKVALVVGQAYAKSSDGSMRKLAVGDVIREGEQIVTSQGGRVELAFDDGTIRLARVNEPVHPDSFATAPNDGDQRPAELAGGDSQRVIDALAQGRNLDDLLEDPAAGLRTGGGRSDGGHAFVRIDRIVEPVTPLSFEFGTFERAAEFPVGGLATALLVDRNSAPDAIPDTNAVTERVDSAVPSTTSGNVLTTAPHGAGFTDQADSDPEGDALTVTQAQFGTGPAVVAGTPMTLAYGTLTLNSDGTYTYSVDNANPTVNALNVGGILTEVVTYTVSDGNGGTATTTLTITINGANDSPTAIVGAPIVIPEDSPGVVVPLRGTDPDSPLQSVTVTALPPASQGALVKPDGTPVVPGEPIPVGSDGTAQLTFVPAPNFNGTVNVPFIVTDDQGAPSPGAVQQITVTPVNDAPVANNDSASTPNGQPVTINVLGNDSDPDGDPLAIVGTPTAPNGTVTVNPDGTLTYRPNPGFSGTETFTYTVTDPGGATSTATVTVNVAPPVNLPPVAQPDSATTSANTPVSGNVLTNDSDPENNPLTVTGFAVDTDGDGVRESFAPGQTATIAGIGTLTIGSTGAFTFSPAPDYSGPVPVANYSVTDGSGSASSTLTLGISAVPLPPQVGNVSSPTVTEGGNLDFVVTIANPSASPTTATLALAGGTATLGTDTDPPQVSFDGGVTFAPLTTPDVTLPAGATSLIVRVPTAADAINEPTETLTLSASTPANTVPVVGTGSILDNSGQPTLSIDDVTVNEGAGTATFTVTLSATSGQTVTVGYDTSNGTATEGADYTAASGTLSFAPGETSKTITVPILNDATYEGAETFNVILVAPVNAGILDDVGLGTIVDDGTGFVPPGLTPDDDRPAVASVSSPTVTEGAPLDFTVSLTHPSTTPTAVTLSPASGTATPGHRHRPGASQLRRRGELRPGGGQHGHGTGRGHRLHRALPDGR</sequence>
<dbReference type="Gene3D" id="2.60.40.10">
    <property type="entry name" value="Immunoglobulins"/>
    <property type="match status" value="1"/>
</dbReference>
<protein>
    <submittedName>
        <fullName evidence="7">Retention module-containing protein</fullName>
    </submittedName>
</protein>
<dbReference type="NCBIfam" id="NF012211">
    <property type="entry name" value="tand_rpt_95"/>
    <property type="match status" value="2"/>
</dbReference>
<keyword evidence="4" id="KW-0813">Transport</keyword>
<feature type="compositionally biased region" description="Polar residues" evidence="5">
    <location>
        <begin position="419"/>
        <end position="437"/>
    </location>
</feature>
<dbReference type="InterPro" id="IPR013783">
    <property type="entry name" value="Ig-like_fold"/>
</dbReference>
<evidence type="ECO:0000256" key="5">
    <source>
        <dbReference type="SAM" id="MobiDB-lite"/>
    </source>
</evidence>
<comment type="caution">
    <text evidence="7">The sequence shown here is derived from an EMBL/GenBank/DDBJ whole genome shotgun (WGS) entry which is preliminary data.</text>
</comment>
<keyword evidence="3" id="KW-0106">Calcium</keyword>
<feature type="compositionally biased region" description="Polar residues" evidence="5">
    <location>
        <begin position="515"/>
        <end position="539"/>
    </location>
</feature>
<dbReference type="AlphaFoldDB" id="A0A9D7E1A2"/>
<dbReference type="PANTHER" id="PTHR11878:SF65">
    <property type="entry name" value="NA_CA-EXCHANGE PROTEIN, ISOFORM G"/>
    <property type="match status" value="1"/>
</dbReference>
<feature type="region of interest" description="Disordered" evidence="5">
    <location>
        <begin position="511"/>
        <end position="539"/>
    </location>
</feature>
<dbReference type="InterPro" id="IPR051171">
    <property type="entry name" value="CaCA"/>
</dbReference>
<name>A0A9D7E1A2_9PROT</name>
<evidence type="ECO:0000256" key="4">
    <source>
        <dbReference type="ARBA" id="ARBA00023065"/>
    </source>
</evidence>
<dbReference type="Gene3D" id="2.60.40.2030">
    <property type="match status" value="2"/>
</dbReference>
<feature type="region of interest" description="Disordered" evidence="5">
    <location>
        <begin position="68"/>
        <end position="87"/>
    </location>
</feature>
<dbReference type="Pfam" id="PF17963">
    <property type="entry name" value="Big_9"/>
    <property type="match status" value="4"/>
</dbReference>
<keyword evidence="4" id="KW-0406">Ion transport</keyword>
<evidence type="ECO:0000256" key="1">
    <source>
        <dbReference type="ARBA" id="ARBA00022729"/>
    </source>
</evidence>
<evidence type="ECO:0000256" key="2">
    <source>
        <dbReference type="ARBA" id="ARBA00022737"/>
    </source>
</evidence>
<dbReference type="Gene3D" id="2.60.40.1200">
    <property type="match status" value="1"/>
</dbReference>
<dbReference type="SUPFAM" id="SSF141072">
    <property type="entry name" value="CalX-like"/>
    <property type="match status" value="2"/>
</dbReference>
<keyword evidence="2" id="KW-0677">Repeat</keyword>
<feature type="region of interest" description="Disordered" evidence="5">
    <location>
        <begin position="889"/>
        <end position="949"/>
    </location>
</feature>
<proteinExistence type="predicted"/>
<dbReference type="GO" id="GO:0007154">
    <property type="term" value="P:cell communication"/>
    <property type="evidence" value="ECO:0007669"/>
    <property type="project" value="InterPro"/>
</dbReference>
<dbReference type="GO" id="GO:0030001">
    <property type="term" value="P:metal ion transport"/>
    <property type="evidence" value="ECO:0007669"/>
    <property type="project" value="TreeGrafter"/>
</dbReference>
<feature type="compositionally biased region" description="Basic residues" evidence="5">
    <location>
        <begin position="934"/>
        <end position="943"/>
    </location>
</feature>
<dbReference type="InterPro" id="IPR038081">
    <property type="entry name" value="CalX-like_sf"/>
</dbReference>
<gene>
    <name evidence="7" type="ORF">IPH26_17360</name>
</gene>
<dbReference type="NCBIfam" id="TIGR01965">
    <property type="entry name" value="VCBS_repeat"/>
    <property type="match status" value="1"/>
</dbReference>
<dbReference type="EMBL" id="JADJEV010000004">
    <property type="protein sequence ID" value="MBK6974626.1"/>
    <property type="molecule type" value="Genomic_DNA"/>
</dbReference>